<keyword evidence="3" id="KW-0418">Kinase</keyword>
<keyword evidence="4" id="KW-1185">Reference proteome</keyword>
<sequence length="354" mass="39837">MSVQVRQSEQENASDDAFFLPDLCNAQALLVLVILAELLALVITGLQRGLFPVDWQHFSLVSLFCLLVFLSSSVVLCALRHRLARLPLVWSASLSYGLVLTVLLLYALGAQWLLATTAFRSEGMPGESLWVTLFVGAVIAGIGLRYLFLSWQLRRREQSEMQARIQALQSRIQPHFLFNSLNTIASLIAENPDQAERAVEDLSALFRANLQDSRVMSTWGRERELCERYLRIESIRLGNRLRVDWQVDALDDSQEVLSLSLQPLLENAIVHGVQHLSDGGTIHIQAVRAGDDFTLSVENPLAYGRERPIGNHLACDNLHHRLQSVFGDRGSLTLEERDAKFRVEMRFPASVLPR</sequence>
<evidence type="ECO:0000259" key="2">
    <source>
        <dbReference type="Pfam" id="PF06580"/>
    </source>
</evidence>
<keyword evidence="1" id="KW-1133">Transmembrane helix</keyword>
<dbReference type="Gene3D" id="3.30.565.10">
    <property type="entry name" value="Histidine kinase-like ATPase, C-terminal domain"/>
    <property type="match status" value="1"/>
</dbReference>
<dbReference type="EC" id="2.7.13.3" evidence="3"/>
<gene>
    <name evidence="3" type="ORF">FHR99_001777</name>
</gene>
<dbReference type="SUPFAM" id="SSF55874">
    <property type="entry name" value="ATPase domain of HSP90 chaperone/DNA topoisomerase II/histidine kinase"/>
    <property type="match status" value="1"/>
</dbReference>
<dbReference type="RefSeq" id="WP_343067489.1">
    <property type="nucleotide sequence ID" value="NZ_JACHWY010000002.1"/>
</dbReference>
<protein>
    <submittedName>
        <fullName evidence="3">Two-component system sensor histidine kinase AlgZ</fullName>
        <ecNumber evidence="3">2.7.13.3</ecNumber>
    </submittedName>
</protein>
<dbReference type="PANTHER" id="PTHR34220:SF7">
    <property type="entry name" value="SENSOR HISTIDINE KINASE YPDA"/>
    <property type="match status" value="1"/>
</dbReference>
<feature type="transmembrane region" description="Helical" evidence="1">
    <location>
        <begin position="58"/>
        <end position="79"/>
    </location>
</feature>
<dbReference type="Pfam" id="PF06580">
    <property type="entry name" value="His_kinase"/>
    <property type="match status" value="1"/>
</dbReference>
<organism evidence="3 4">
    <name type="scientific">Litorivivens lipolytica</name>
    <dbReference type="NCBI Taxonomy" id="1524264"/>
    <lineage>
        <taxon>Bacteria</taxon>
        <taxon>Pseudomonadati</taxon>
        <taxon>Pseudomonadota</taxon>
        <taxon>Gammaproteobacteria</taxon>
        <taxon>Litorivivens</taxon>
    </lineage>
</organism>
<dbReference type="PANTHER" id="PTHR34220">
    <property type="entry name" value="SENSOR HISTIDINE KINASE YPDA"/>
    <property type="match status" value="1"/>
</dbReference>
<feature type="transmembrane region" description="Helical" evidence="1">
    <location>
        <begin position="128"/>
        <end position="148"/>
    </location>
</feature>
<dbReference type="EMBL" id="JACHWY010000002">
    <property type="protein sequence ID" value="MBB3047511.1"/>
    <property type="molecule type" value="Genomic_DNA"/>
</dbReference>
<feature type="transmembrane region" description="Helical" evidence="1">
    <location>
        <begin position="86"/>
        <end position="108"/>
    </location>
</feature>
<dbReference type="InterPro" id="IPR010559">
    <property type="entry name" value="Sig_transdc_His_kin_internal"/>
</dbReference>
<dbReference type="InterPro" id="IPR036890">
    <property type="entry name" value="HATPase_C_sf"/>
</dbReference>
<name>A0A7W4W4V1_9GAMM</name>
<feature type="domain" description="Signal transduction histidine kinase internal region" evidence="2">
    <location>
        <begin position="163"/>
        <end position="241"/>
    </location>
</feature>
<comment type="caution">
    <text evidence="3">The sequence shown here is derived from an EMBL/GenBank/DDBJ whole genome shotgun (WGS) entry which is preliminary data.</text>
</comment>
<dbReference type="Proteomes" id="UP000537130">
    <property type="component" value="Unassembled WGS sequence"/>
</dbReference>
<accession>A0A7W4W4V1</accession>
<proteinExistence type="predicted"/>
<reference evidence="3 4" key="1">
    <citation type="submission" date="2020-08" db="EMBL/GenBank/DDBJ databases">
        <title>Genomic Encyclopedia of Type Strains, Phase III (KMG-III): the genomes of soil and plant-associated and newly described type strains.</title>
        <authorList>
            <person name="Whitman W."/>
        </authorList>
    </citation>
    <scope>NUCLEOTIDE SEQUENCE [LARGE SCALE GENOMIC DNA]</scope>
    <source>
        <strain evidence="3 4">CECT 8654</strain>
    </source>
</reference>
<evidence type="ECO:0000313" key="3">
    <source>
        <dbReference type="EMBL" id="MBB3047511.1"/>
    </source>
</evidence>
<feature type="transmembrane region" description="Helical" evidence="1">
    <location>
        <begin position="28"/>
        <end position="46"/>
    </location>
</feature>
<keyword evidence="3" id="KW-0808">Transferase</keyword>
<evidence type="ECO:0000313" key="4">
    <source>
        <dbReference type="Proteomes" id="UP000537130"/>
    </source>
</evidence>
<dbReference type="InterPro" id="IPR050640">
    <property type="entry name" value="Bact_2-comp_sensor_kinase"/>
</dbReference>
<dbReference type="AlphaFoldDB" id="A0A7W4W4V1"/>
<keyword evidence="1" id="KW-0812">Transmembrane</keyword>
<evidence type="ECO:0000256" key="1">
    <source>
        <dbReference type="SAM" id="Phobius"/>
    </source>
</evidence>
<dbReference type="GO" id="GO:0016020">
    <property type="term" value="C:membrane"/>
    <property type="evidence" value="ECO:0007669"/>
    <property type="project" value="InterPro"/>
</dbReference>
<keyword evidence="1" id="KW-0472">Membrane</keyword>
<dbReference type="GO" id="GO:0000155">
    <property type="term" value="F:phosphorelay sensor kinase activity"/>
    <property type="evidence" value="ECO:0007669"/>
    <property type="project" value="InterPro"/>
</dbReference>